<dbReference type="NCBIfam" id="NF038094">
    <property type="entry name" value="CueP_fam"/>
    <property type="match status" value="1"/>
</dbReference>
<dbReference type="InterPro" id="IPR047808">
    <property type="entry name" value="CueP-like"/>
</dbReference>
<dbReference type="EMBL" id="SHKI01000004">
    <property type="protein sequence ID" value="RZT66109.1"/>
    <property type="molecule type" value="Genomic_DNA"/>
</dbReference>
<evidence type="ECO:0008006" key="3">
    <source>
        <dbReference type="Google" id="ProtNLM"/>
    </source>
</evidence>
<proteinExistence type="predicted"/>
<evidence type="ECO:0000313" key="1">
    <source>
        <dbReference type="EMBL" id="RZT66109.1"/>
    </source>
</evidence>
<dbReference type="Gene3D" id="2.60.40.3700">
    <property type="match status" value="1"/>
</dbReference>
<organism evidence="1 2">
    <name type="scientific">Leucobacter luti</name>
    <dbReference type="NCBI Taxonomy" id="340320"/>
    <lineage>
        <taxon>Bacteria</taxon>
        <taxon>Bacillati</taxon>
        <taxon>Actinomycetota</taxon>
        <taxon>Actinomycetes</taxon>
        <taxon>Micrococcales</taxon>
        <taxon>Microbacteriaceae</taxon>
        <taxon>Leucobacter</taxon>
    </lineage>
</organism>
<evidence type="ECO:0000313" key="2">
    <source>
        <dbReference type="Proteomes" id="UP000291832"/>
    </source>
</evidence>
<dbReference type="AlphaFoldDB" id="A0A4V6MCX7"/>
<name>A0A4V6MCX7_9MICO</name>
<reference evidence="1 2" key="1">
    <citation type="journal article" date="2015" name="Stand. Genomic Sci.">
        <title>Genomic Encyclopedia of Bacterial and Archaeal Type Strains, Phase III: the genomes of soil and plant-associated and newly described type strains.</title>
        <authorList>
            <person name="Whitman W.B."/>
            <person name="Woyke T."/>
            <person name="Klenk H.P."/>
            <person name="Zhou Y."/>
            <person name="Lilburn T.G."/>
            <person name="Beck B.J."/>
            <person name="De Vos P."/>
            <person name="Vandamme P."/>
            <person name="Eisen J.A."/>
            <person name="Garrity G."/>
            <person name="Hugenholtz P."/>
            <person name="Kyrpides N.C."/>
        </authorList>
    </citation>
    <scope>NUCLEOTIDE SEQUENCE [LARGE SCALE GENOMIC DNA]</scope>
    <source>
        <strain evidence="1 2">RF6</strain>
    </source>
</reference>
<dbReference type="Pfam" id="PF21172">
    <property type="entry name" value="CueP"/>
    <property type="match status" value="1"/>
</dbReference>
<keyword evidence="2" id="KW-1185">Reference proteome</keyword>
<gene>
    <name evidence="1" type="ORF">EV139_1535</name>
</gene>
<sequence length="229" mass="23496">MRRGGAWRSLPTGGTGTIPGMGISRARLRPAILAPALAAVLILAGCATASPVAEEAPRAAGSVTETHEILAGLGLDASDPVALAEGLDALPVAERPAELTASIMPSEVRVQPDQPGELVVPIAADQFYLSVAPYRTETHPCTFHVPTSCLGELRDVAAQLLVTDAATGDVVVDRAVHTADNGFVGVWLPRGGEFTVTMTVDGDAGTQTVRTGADDPTCLTTLQLRAAAA</sequence>
<accession>A0A4V6MCX7</accession>
<dbReference type="Proteomes" id="UP000291832">
    <property type="component" value="Unassembled WGS sequence"/>
</dbReference>
<protein>
    <recommendedName>
        <fullName evidence="3">CueP family metal-binding protein</fullName>
    </recommendedName>
</protein>
<comment type="caution">
    <text evidence="1">The sequence shown here is derived from an EMBL/GenBank/DDBJ whole genome shotgun (WGS) entry which is preliminary data.</text>
</comment>